<dbReference type="STRING" id="927083.DB32_007466"/>
<protein>
    <recommendedName>
        <fullName evidence="3">DUF4230 domain-containing protein</fullName>
    </recommendedName>
</protein>
<dbReference type="KEGG" id="samy:DB32_007466"/>
<name>A0A0F6W8T4_9BACT</name>
<dbReference type="Pfam" id="PF14014">
    <property type="entry name" value="DUF4230"/>
    <property type="match status" value="1"/>
</dbReference>
<proteinExistence type="predicted"/>
<dbReference type="EMBL" id="CP011125">
    <property type="protein sequence ID" value="AKF10317.1"/>
    <property type="molecule type" value="Genomic_DNA"/>
</dbReference>
<gene>
    <name evidence="1" type="ORF">DB32_007466</name>
</gene>
<sequence>MASIGAGVVQLGWNLAHVAVPSSEARTVRSGPDVVVAVRDLARLESASFHMERVVELTSTQRRVFGLLEAEDSILLVAAADVVAGVDLSELRDGDVVVDPETRRVRVTLPPARVLSARLDSERTFVHSRRTDVLAMRREQLESEARREAERTLQASAIEAGILDRAATNAERTVEALVRSLGFEHVDVEVRAAGPVIDAPR</sequence>
<dbReference type="Proteomes" id="UP000034883">
    <property type="component" value="Chromosome"/>
</dbReference>
<organism evidence="1 2">
    <name type="scientific">Sandaracinus amylolyticus</name>
    <dbReference type="NCBI Taxonomy" id="927083"/>
    <lineage>
        <taxon>Bacteria</taxon>
        <taxon>Pseudomonadati</taxon>
        <taxon>Myxococcota</taxon>
        <taxon>Polyangia</taxon>
        <taxon>Polyangiales</taxon>
        <taxon>Sandaracinaceae</taxon>
        <taxon>Sandaracinus</taxon>
    </lineage>
</organism>
<dbReference type="InterPro" id="IPR025324">
    <property type="entry name" value="DUF4230"/>
</dbReference>
<evidence type="ECO:0008006" key="3">
    <source>
        <dbReference type="Google" id="ProtNLM"/>
    </source>
</evidence>
<evidence type="ECO:0000313" key="1">
    <source>
        <dbReference type="EMBL" id="AKF10317.1"/>
    </source>
</evidence>
<accession>A0A0F6W8T4</accession>
<evidence type="ECO:0000313" key="2">
    <source>
        <dbReference type="Proteomes" id="UP000034883"/>
    </source>
</evidence>
<reference evidence="1 2" key="1">
    <citation type="submission" date="2015-03" db="EMBL/GenBank/DDBJ databases">
        <title>Genome assembly of Sandaracinus amylolyticus DSM 53668.</title>
        <authorList>
            <person name="Sharma G."/>
            <person name="Subramanian S."/>
        </authorList>
    </citation>
    <scope>NUCLEOTIDE SEQUENCE [LARGE SCALE GENOMIC DNA]</scope>
    <source>
        <strain evidence="1 2">DSM 53668</strain>
    </source>
</reference>
<keyword evidence="2" id="KW-1185">Reference proteome</keyword>
<dbReference type="AlphaFoldDB" id="A0A0F6W8T4"/>